<reference evidence="1" key="1">
    <citation type="submission" date="2020-08" db="EMBL/GenBank/DDBJ databases">
        <title>Multicomponent nature underlies the extraordinary mechanical properties of spider dragline silk.</title>
        <authorList>
            <person name="Kono N."/>
            <person name="Nakamura H."/>
            <person name="Mori M."/>
            <person name="Yoshida Y."/>
            <person name="Ohtoshi R."/>
            <person name="Malay A.D."/>
            <person name="Moran D.A.P."/>
            <person name="Tomita M."/>
            <person name="Numata K."/>
            <person name="Arakawa K."/>
        </authorList>
    </citation>
    <scope>NUCLEOTIDE SEQUENCE</scope>
</reference>
<proteinExistence type="predicted"/>
<dbReference type="AlphaFoldDB" id="A0A8X6UNI7"/>
<dbReference type="EMBL" id="BMAW01035815">
    <property type="protein sequence ID" value="GFU41289.1"/>
    <property type="molecule type" value="Genomic_DNA"/>
</dbReference>
<keyword evidence="2" id="KW-1185">Reference proteome</keyword>
<accession>A0A8X6UNI7</accession>
<name>A0A8X6UNI7_NEPPI</name>
<protein>
    <submittedName>
        <fullName evidence="1">Uncharacterized protein</fullName>
    </submittedName>
</protein>
<gene>
    <name evidence="1" type="ORF">NPIL_12601</name>
</gene>
<dbReference type="Proteomes" id="UP000887013">
    <property type="component" value="Unassembled WGS sequence"/>
</dbReference>
<comment type="caution">
    <text evidence="1">The sequence shown here is derived from an EMBL/GenBank/DDBJ whole genome shotgun (WGS) entry which is preliminary data.</text>
</comment>
<evidence type="ECO:0000313" key="2">
    <source>
        <dbReference type="Proteomes" id="UP000887013"/>
    </source>
</evidence>
<organism evidence="1 2">
    <name type="scientific">Nephila pilipes</name>
    <name type="common">Giant wood spider</name>
    <name type="synonym">Nephila maculata</name>
    <dbReference type="NCBI Taxonomy" id="299642"/>
    <lineage>
        <taxon>Eukaryota</taxon>
        <taxon>Metazoa</taxon>
        <taxon>Ecdysozoa</taxon>
        <taxon>Arthropoda</taxon>
        <taxon>Chelicerata</taxon>
        <taxon>Arachnida</taxon>
        <taxon>Araneae</taxon>
        <taxon>Araneomorphae</taxon>
        <taxon>Entelegynae</taxon>
        <taxon>Araneoidea</taxon>
        <taxon>Nephilidae</taxon>
        <taxon>Nephila</taxon>
    </lineage>
</organism>
<evidence type="ECO:0000313" key="1">
    <source>
        <dbReference type="EMBL" id="GFU41289.1"/>
    </source>
</evidence>
<sequence length="127" mass="14522">MGRDSSWEEEGCSLFDDKGKTEPVAFAKIWKTENEQVSSSVCGRHCLLGGGFSEGGQKPFFDENKIQDSSSLQAKWQEKKFANLFCKREALEKDNPVGRVVWTECEHADERVEKNMTERKKRKACIK</sequence>